<proteinExistence type="predicted"/>
<reference evidence="5 6" key="1">
    <citation type="submission" date="2018-05" db="EMBL/GenBank/DDBJ databases">
        <title>Micromonospora from Atacama Desert.</title>
        <authorList>
            <person name="Carro L."/>
            <person name="Goodfellow M."/>
            <person name="Klenk H.-P."/>
        </authorList>
    </citation>
    <scope>NUCLEOTIDE SEQUENCE [LARGE SCALE GENOMIC DNA]</scope>
    <source>
        <strain evidence="5 6">LB32</strain>
    </source>
</reference>
<dbReference type="SUPFAM" id="SSF49590">
    <property type="entry name" value="PHL pollen allergen"/>
    <property type="match status" value="1"/>
</dbReference>
<feature type="compositionally biased region" description="Low complexity" evidence="2">
    <location>
        <begin position="296"/>
        <end position="308"/>
    </location>
</feature>
<protein>
    <recommendedName>
        <fullName evidence="4">RlpA-like protein double-psi beta-barrel domain-containing protein</fullName>
    </recommendedName>
</protein>
<dbReference type="CDD" id="cd22272">
    <property type="entry name" value="DPBB_EXLX1-like"/>
    <property type="match status" value="1"/>
</dbReference>
<keyword evidence="3" id="KW-0812">Transmembrane</keyword>
<feature type="region of interest" description="Disordered" evidence="2">
    <location>
        <begin position="295"/>
        <end position="328"/>
    </location>
</feature>
<feature type="compositionally biased region" description="Pro residues" evidence="2">
    <location>
        <begin position="309"/>
        <end position="321"/>
    </location>
</feature>
<feature type="transmembrane region" description="Helical" evidence="3">
    <location>
        <begin position="67"/>
        <end position="86"/>
    </location>
</feature>
<accession>A0A3N9XB73</accession>
<evidence type="ECO:0000256" key="2">
    <source>
        <dbReference type="SAM" id="MobiDB-lite"/>
    </source>
</evidence>
<keyword evidence="3" id="KW-1133">Transmembrane helix</keyword>
<dbReference type="Proteomes" id="UP000266889">
    <property type="component" value="Unassembled WGS sequence"/>
</dbReference>
<evidence type="ECO:0000259" key="4">
    <source>
        <dbReference type="Pfam" id="PF03330"/>
    </source>
</evidence>
<organism evidence="5 6">
    <name type="scientific">Micromonospora arida</name>
    <dbReference type="NCBI Taxonomy" id="2203715"/>
    <lineage>
        <taxon>Bacteria</taxon>
        <taxon>Bacillati</taxon>
        <taxon>Actinomycetota</taxon>
        <taxon>Actinomycetes</taxon>
        <taxon>Micromonosporales</taxon>
        <taxon>Micromonosporaceae</taxon>
        <taxon>Micromonospora</taxon>
    </lineage>
</organism>
<dbReference type="InterPro" id="IPR049818">
    <property type="entry name" value="Expansin_EXLX1-like"/>
</dbReference>
<keyword evidence="3" id="KW-0472">Membrane</keyword>
<feature type="domain" description="RlpA-like protein double-psi beta-barrel" evidence="4">
    <location>
        <begin position="106"/>
        <end position="196"/>
    </location>
</feature>
<evidence type="ECO:0000313" key="6">
    <source>
        <dbReference type="Proteomes" id="UP000266889"/>
    </source>
</evidence>
<sequence>MTRILGTPLRRGTATELSGAVRLGVVALPRRAAATSGAVTAPGTAPDNDTPAGDTGRPRFSRRVRHWLAGAGVTALAAVLGITLAVRGGATPACAAPPTGNAVHKGKASFYDAGRSGGNCSFPGPPADRLYVALGASQYSGSAACGSYLEVSGPKGKVQVMVMDQCGGCGPSKIDLSTEAFTRIADRSQGIAPVTYRAVVNPPLNGGLTFRMKGGASKYWFAVQVGNHGNPLRSVEAKGPGGGFRKAARQSDNHWAIEGGIGPGPYSIRVTDVYGRQATATGIRMVTKQVQRSTATLASLSPTPSNSPSAPPSPTIAPAPTPTESAAPTATVEALAGAAAPLDRPRC</sequence>
<keyword evidence="1" id="KW-0732">Signal</keyword>
<dbReference type="InterPro" id="IPR051477">
    <property type="entry name" value="Expansin_CellWall"/>
</dbReference>
<dbReference type="InterPro" id="IPR036908">
    <property type="entry name" value="RlpA-like_sf"/>
</dbReference>
<dbReference type="PANTHER" id="PTHR31836">
    <property type="match status" value="1"/>
</dbReference>
<evidence type="ECO:0000256" key="1">
    <source>
        <dbReference type="ARBA" id="ARBA00022729"/>
    </source>
</evidence>
<feature type="region of interest" description="Disordered" evidence="2">
    <location>
        <begin position="35"/>
        <end position="58"/>
    </location>
</feature>
<name>A0A3N9XB73_9ACTN</name>
<dbReference type="AlphaFoldDB" id="A0A3N9XB73"/>
<dbReference type="InterPro" id="IPR036749">
    <property type="entry name" value="Expansin_CBD_sf"/>
</dbReference>
<comment type="caution">
    <text evidence="5">The sequence shown here is derived from an EMBL/GenBank/DDBJ whole genome shotgun (WGS) entry which is preliminary data.</text>
</comment>
<evidence type="ECO:0000313" key="5">
    <source>
        <dbReference type="EMBL" id="RQX10378.1"/>
    </source>
</evidence>
<dbReference type="OrthoDB" id="5499927at2"/>
<keyword evidence="6" id="KW-1185">Reference proteome</keyword>
<dbReference type="Gene3D" id="2.60.40.760">
    <property type="entry name" value="Expansin, cellulose-binding-like domain"/>
    <property type="match status" value="1"/>
</dbReference>
<dbReference type="Pfam" id="PF03330">
    <property type="entry name" value="DPBB_1"/>
    <property type="match status" value="1"/>
</dbReference>
<dbReference type="NCBIfam" id="NF041144">
    <property type="entry name" value="expansin_EXLX1"/>
    <property type="match status" value="1"/>
</dbReference>
<gene>
    <name evidence="5" type="ORF">DLJ58_11870</name>
</gene>
<dbReference type="Gene3D" id="2.40.40.10">
    <property type="entry name" value="RlpA-like domain"/>
    <property type="match status" value="1"/>
</dbReference>
<dbReference type="InterPro" id="IPR009009">
    <property type="entry name" value="RlpA-like_DPBB"/>
</dbReference>
<dbReference type="EMBL" id="QGSY01000158">
    <property type="protein sequence ID" value="RQX10378.1"/>
    <property type="molecule type" value="Genomic_DNA"/>
</dbReference>
<dbReference type="SUPFAM" id="SSF50685">
    <property type="entry name" value="Barwin-like endoglucanases"/>
    <property type="match status" value="1"/>
</dbReference>
<evidence type="ECO:0000256" key="3">
    <source>
        <dbReference type="SAM" id="Phobius"/>
    </source>
</evidence>
<dbReference type="PANTHER" id="PTHR31836:SF21">
    <property type="entry name" value="EXPANSIN-LIKE PROTEIN 7"/>
    <property type="match status" value="1"/>
</dbReference>